<comment type="similarity">
    <text evidence="1">Belongs to the WD repeat CDC20/Fizzy family.</text>
</comment>
<evidence type="ECO:0000256" key="8">
    <source>
        <dbReference type="SAM" id="MobiDB-lite"/>
    </source>
</evidence>
<dbReference type="PANTHER" id="PTHR19918:SF8">
    <property type="entry name" value="FI02843P"/>
    <property type="match status" value="1"/>
</dbReference>
<dbReference type="InterPro" id="IPR036322">
    <property type="entry name" value="WD40_repeat_dom_sf"/>
</dbReference>
<proteinExistence type="inferred from homology"/>
<dbReference type="GO" id="GO:1990757">
    <property type="term" value="F:ubiquitin ligase activator activity"/>
    <property type="evidence" value="ECO:0007669"/>
    <property type="project" value="TreeGrafter"/>
</dbReference>
<dbReference type="PANTHER" id="PTHR19918">
    <property type="entry name" value="CELL DIVISION CYCLE 20 CDC20 FIZZY -RELATED"/>
    <property type="match status" value="1"/>
</dbReference>
<feature type="repeat" description="WD" evidence="7">
    <location>
        <begin position="162"/>
        <end position="203"/>
    </location>
</feature>
<evidence type="ECO:0000256" key="1">
    <source>
        <dbReference type="ARBA" id="ARBA00006445"/>
    </source>
</evidence>
<protein>
    <submittedName>
        <fullName evidence="12">WD_REPEATS_REGION domain-containing protein</fullName>
    </submittedName>
</protein>
<organism evidence="12">
    <name type="scientific">Soboliphyme baturini</name>
    <dbReference type="NCBI Taxonomy" id="241478"/>
    <lineage>
        <taxon>Eukaryota</taxon>
        <taxon>Metazoa</taxon>
        <taxon>Ecdysozoa</taxon>
        <taxon>Nematoda</taxon>
        <taxon>Enoplea</taxon>
        <taxon>Dorylaimia</taxon>
        <taxon>Dioctophymatida</taxon>
        <taxon>Dioctophymatoidea</taxon>
        <taxon>Soboliphymatidae</taxon>
        <taxon>Soboliphyme</taxon>
    </lineage>
</organism>
<evidence type="ECO:0000256" key="4">
    <source>
        <dbReference type="ARBA" id="ARBA00022737"/>
    </source>
</evidence>
<keyword evidence="6" id="KW-0131">Cell cycle</keyword>
<feature type="repeat" description="WD" evidence="7">
    <location>
        <begin position="245"/>
        <end position="277"/>
    </location>
</feature>
<evidence type="ECO:0000256" key="5">
    <source>
        <dbReference type="ARBA" id="ARBA00022776"/>
    </source>
</evidence>
<keyword evidence="2 7" id="KW-0853">WD repeat</keyword>
<keyword evidence="11" id="KW-1185">Reference proteome</keyword>
<evidence type="ECO:0000313" key="11">
    <source>
        <dbReference type="Proteomes" id="UP000270296"/>
    </source>
</evidence>
<dbReference type="CDD" id="cd00200">
    <property type="entry name" value="WD40"/>
    <property type="match status" value="1"/>
</dbReference>
<evidence type="ECO:0000259" key="9">
    <source>
        <dbReference type="Pfam" id="PF24807"/>
    </source>
</evidence>
<dbReference type="SUPFAM" id="SSF50978">
    <property type="entry name" value="WD40 repeat-like"/>
    <property type="match status" value="1"/>
</dbReference>
<keyword evidence="5" id="KW-0498">Mitosis</keyword>
<evidence type="ECO:0000256" key="3">
    <source>
        <dbReference type="ARBA" id="ARBA00022618"/>
    </source>
</evidence>
<dbReference type="InterPro" id="IPR001680">
    <property type="entry name" value="WD40_rpt"/>
</dbReference>
<gene>
    <name evidence="10" type="ORF">SBAD_LOCUS10780</name>
</gene>
<dbReference type="PROSITE" id="PS50082">
    <property type="entry name" value="WD_REPEATS_2"/>
    <property type="match status" value="3"/>
</dbReference>
<reference evidence="10 11" key="2">
    <citation type="submission" date="2018-11" db="EMBL/GenBank/DDBJ databases">
        <authorList>
            <consortium name="Pathogen Informatics"/>
        </authorList>
    </citation>
    <scope>NUCLEOTIDE SEQUENCE [LARGE SCALE GENOMIC DNA]</scope>
</reference>
<dbReference type="GO" id="GO:0010997">
    <property type="term" value="F:anaphase-promoting complex binding"/>
    <property type="evidence" value="ECO:0007669"/>
    <property type="project" value="InterPro"/>
</dbReference>
<dbReference type="GO" id="GO:0005680">
    <property type="term" value="C:anaphase-promoting complex"/>
    <property type="evidence" value="ECO:0007669"/>
    <property type="project" value="TreeGrafter"/>
</dbReference>
<feature type="region of interest" description="Disordered" evidence="8">
    <location>
        <begin position="1"/>
        <end position="26"/>
    </location>
</feature>
<sequence>KTKQLTPSRNPDVSATASPGGDRYIPNRSVTQLELGHYLMQSCNERTGTGTVKLDPEKLEYQRLMSAALNGGVTAIDKSTSDSTADDSSNFNILAFQKTKAPQVTLGHVNNNKVLYSSRVAPVSVYLNLLDWNQSNILAVGLSGHLYLWNAETGGIDLLLELNGVSEYVSSLSWATSSSYLAVGLSSGAVQIWDVAAHRKLRTMVGHQARVGSLAWNEHILCSGCRDGTINQHDVRIADHLQSVLRGHTQEVCGLRWSPDGRYLASGGNDNLLNIWSKDLTGYTADPQPVYTFTEHQAAVKAVAWCPWLSHVLATGGGTADRHIRFWNCNTGMALSSVDTKSQICALLWSKEHMEIISGHGYPSFQLCVWKYPKMTKVAELIGHTSRVLHMAMSPCGEFVVSAAADETLRIWHCFATDPARKKTEQVAKKTNLFDGPSGTFGPTSIR</sequence>
<accession>A0A183J4I2</accession>
<dbReference type="OrthoDB" id="10263272at2759"/>
<evidence type="ECO:0000256" key="7">
    <source>
        <dbReference type="PROSITE-ProRule" id="PRU00221"/>
    </source>
</evidence>
<evidence type="ECO:0000313" key="12">
    <source>
        <dbReference type="WBParaSite" id="SBAD_0001115601-mRNA-1"/>
    </source>
</evidence>
<dbReference type="EMBL" id="UZAM01014558">
    <property type="protein sequence ID" value="VDP34587.1"/>
    <property type="molecule type" value="Genomic_DNA"/>
</dbReference>
<dbReference type="SMART" id="SM00320">
    <property type="entry name" value="WD40"/>
    <property type="match status" value="6"/>
</dbReference>
<evidence type="ECO:0000256" key="2">
    <source>
        <dbReference type="ARBA" id="ARBA00022574"/>
    </source>
</evidence>
<dbReference type="GO" id="GO:0051301">
    <property type="term" value="P:cell division"/>
    <property type="evidence" value="ECO:0007669"/>
    <property type="project" value="UniProtKB-KW"/>
</dbReference>
<dbReference type="WBParaSite" id="SBAD_0001115601-mRNA-1">
    <property type="protein sequence ID" value="SBAD_0001115601-mRNA-1"/>
    <property type="gene ID" value="SBAD_0001115601"/>
</dbReference>
<dbReference type="GO" id="GO:1905786">
    <property type="term" value="P:positive regulation of anaphase-promoting complex-dependent catabolic process"/>
    <property type="evidence" value="ECO:0007669"/>
    <property type="project" value="TreeGrafter"/>
</dbReference>
<reference evidence="12" key="1">
    <citation type="submission" date="2016-06" db="UniProtKB">
        <authorList>
            <consortium name="WormBaseParasite"/>
        </authorList>
    </citation>
    <scope>IDENTIFICATION</scope>
</reference>
<name>A0A183J4I2_9BILA</name>
<dbReference type="InterPro" id="IPR033010">
    <property type="entry name" value="Cdc20/Fizzy"/>
</dbReference>
<dbReference type="Pfam" id="PF24807">
    <property type="entry name" value="WD40_CDC20-Fz"/>
    <property type="match status" value="1"/>
</dbReference>
<dbReference type="Gene3D" id="2.130.10.10">
    <property type="entry name" value="YVTN repeat-like/Quinoprotein amine dehydrogenase"/>
    <property type="match status" value="1"/>
</dbReference>
<evidence type="ECO:0000313" key="10">
    <source>
        <dbReference type="EMBL" id="VDP34587.1"/>
    </source>
</evidence>
<evidence type="ECO:0000256" key="6">
    <source>
        <dbReference type="ARBA" id="ARBA00023306"/>
    </source>
</evidence>
<keyword evidence="4" id="KW-0677">Repeat</keyword>
<feature type="domain" description="CDC20/Fizzy WD40" evidence="9">
    <location>
        <begin position="125"/>
        <end position="412"/>
    </location>
</feature>
<dbReference type="AlphaFoldDB" id="A0A183J4I2"/>
<dbReference type="InterPro" id="IPR015943">
    <property type="entry name" value="WD40/YVTN_repeat-like_dom_sf"/>
</dbReference>
<dbReference type="GO" id="GO:0031145">
    <property type="term" value="P:anaphase-promoting complex-dependent catabolic process"/>
    <property type="evidence" value="ECO:0007669"/>
    <property type="project" value="TreeGrafter"/>
</dbReference>
<dbReference type="InterPro" id="IPR056150">
    <property type="entry name" value="WD40_CDC20-Fz"/>
</dbReference>
<dbReference type="Proteomes" id="UP000270296">
    <property type="component" value="Unassembled WGS sequence"/>
</dbReference>
<dbReference type="PROSITE" id="PS50294">
    <property type="entry name" value="WD_REPEATS_REGION"/>
    <property type="match status" value="3"/>
</dbReference>
<feature type="repeat" description="WD" evidence="7">
    <location>
        <begin position="381"/>
        <end position="412"/>
    </location>
</feature>
<feature type="compositionally biased region" description="Polar residues" evidence="8">
    <location>
        <begin position="1"/>
        <end position="17"/>
    </location>
</feature>
<keyword evidence="3" id="KW-0132">Cell division</keyword>